<dbReference type="Proteomes" id="UP000691718">
    <property type="component" value="Unassembled WGS sequence"/>
</dbReference>
<protein>
    <submittedName>
        <fullName evidence="2">(apollo) hypothetical protein</fullName>
    </submittedName>
</protein>
<name>A0A8S3WIH3_PARAO</name>
<evidence type="ECO:0000313" key="3">
    <source>
        <dbReference type="Proteomes" id="UP000691718"/>
    </source>
</evidence>
<feature type="domain" description="YqaJ viral recombinase" evidence="1">
    <location>
        <begin position="22"/>
        <end position="150"/>
    </location>
</feature>
<dbReference type="PANTHER" id="PTHR39953:SF1">
    <property type="entry name" value="RE54151P"/>
    <property type="match status" value="1"/>
</dbReference>
<reference evidence="2" key="1">
    <citation type="submission" date="2021-04" db="EMBL/GenBank/DDBJ databases">
        <authorList>
            <person name="Tunstrom K."/>
        </authorList>
    </citation>
    <scope>NUCLEOTIDE SEQUENCE</scope>
</reference>
<sequence length="156" mass="17619">MNKEKCKLVEKSTRTQSNSGIWYEMRYGRVTASKSHQAAQCHTCDGTLVEEIFGAKLVVETEAMKRGKLIENSVKKEVEKQKKIFIQPSRLFLDGTYPFFGASPDGITDTHVIEIKCPSKKGAFSQYYKNGLIGKKCLAQIQTQMLLTGKFFNLNL</sequence>
<keyword evidence="3" id="KW-1185">Reference proteome</keyword>
<dbReference type="PANTHER" id="PTHR39953">
    <property type="entry name" value="RE54151P"/>
    <property type="match status" value="1"/>
</dbReference>
<comment type="caution">
    <text evidence="2">The sequence shown here is derived from an EMBL/GenBank/DDBJ whole genome shotgun (WGS) entry which is preliminary data.</text>
</comment>
<dbReference type="InterPro" id="IPR019080">
    <property type="entry name" value="YqaJ_viral_recombinase"/>
</dbReference>
<dbReference type="Pfam" id="PF09588">
    <property type="entry name" value="YqaJ"/>
    <property type="match status" value="1"/>
</dbReference>
<dbReference type="CDD" id="cd22343">
    <property type="entry name" value="PDDEXK_lambda_exonuclease-like"/>
    <property type="match status" value="1"/>
</dbReference>
<accession>A0A8S3WIH3</accession>
<proteinExistence type="predicted"/>
<evidence type="ECO:0000313" key="2">
    <source>
        <dbReference type="EMBL" id="CAG4961745.1"/>
    </source>
</evidence>
<evidence type="ECO:0000259" key="1">
    <source>
        <dbReference type="Pfam" id="PF09588"/>
    </source>
</evidence>
<dbReference type="AlphaFoldDB" id="A0A8S3WIH3"/>
<gene>
    <name evidence="2" type="ORF">PAPOLLO_LOCUS6635</name>
</gene>
<organism evidence="2 3">
    <name type="scientific">Parnassius apollo</name>
    <name type="common">Apollo butterfly</name>
    <name type="synonym">Papilio apollo</name>
    <dbReference type="NCBI Taxonomy" id="110799"/>
    <lineage>
        <taxon>Eukaryota</taxon>
        <taxon>Metazoa</taxon>
        <taxon>Ecdysozoa</taxon>
        <taxon>Arthropoda</taxon>
        <taxon>Hexapoda</taxon>
        <taxon>Insecta</taxon>
        <taxon>Pterygota</taxon>
        <taxon>Neoptera</taxon>
        <taxon>Endopterygota</taxon>
        <taxon>Lepidoptera</taxon>
        <taxon>Glossata</taxon>
        <taxon>Ditrysia</taxon>
        <taxon>Papilionoidea</taxon>
        <taxon>Papilionidae</taxon>
        <taxon>Parnassiinae</taxon>
        <taxon>Parnassini</taxon>
        <taxon>Parnassius</taxon>
        <taxon>Parnassius</taxon>
    </lineage>
</organism>
<dbReference type="EMBL" id="CAJQZP010000437">
    <property type="protein sequence ID" value="CAG4961745.1"/>
    <property type="molecule type" value="Genomic_DNA"/>
</dbReference>
<dbReference type="OrthoDB" id="261614at2759"/>